<name>A0A6J5SPW9_9CAUD</name>
<protein>
    <submittedName>
        <fullName evidence="3">Uncharacterized protein</fullName>
    </submittedName>
</protein>
<dbReference type="EMBL" id="LR797208">
    <property type="protein sequence ID" value="CAB4194235.1"/>
    <property type="molecule type" value="Genomic_DNA"/>
</dbReference>
<dbReference type="EMBL" id="LR797454">
    <property type="protein sequence ID" value="CAB4217295.1"/>
    <property type="molecule type" value="Genomic_DNA"/>
</dbReference>
<accession>A0A6J5SPW9</accession>
<dbReference type="EMBL" id="LR797091">
    <property type="protein sequence ID" value="CAB4186063.1"/>
    <property type="molecule type" value="Genomic_DNA"/>
</dbReference>
<sequence>MAVAVTTVIGSFIGLVRWLVKHYLAELKPNGGSSMNDRISRLEARVETIISLLER</sequence>
<proteinExistence type="predicted"/>
<gene>
    <name evidence="1" type="ORF">UFOVP1135_22</name>
    <name evidence="2" type="ORF">UFOVP1253_15</name>
    <name evidence="3" type="ORF">UFOVP1495_20</name>
</gene>
<evidence type="ECO:0000313" key="2">
    <source>
        <dbReference type="EMBL" id="CAB4194235.1"/>
    </source>
</evidence>
<organism evidence="3">
    <name type="scientific">uncultured Caudovirales phage</name>
    <dbReference type="NCBI Taxonomy" id="2100421"/>
    <lineage>
        <taxon>Viruses</taxon>
        <taxon>Duplodnaviria</taxon>
        <taxon>Heunggongvirae</taxon>
        <taxon>Uroviricota</taxon>
        <taxon>Caudoviricetes</taxon>
        <taxon>Peduoviridae</taxon>
        <taxon>Maltschvirus</taxon>
        <taxon>Maltschvirus maltsch</taxon>
    </lineage>
</organism>
<evidence type="ECO:0000313" key="1">
    <source>
        <dbReference type="EMBL" id="CAB4186063.1"/>
    </source>
</evidence>
<reference evidence="3" key="1">
    <citation type="submission" date="2020-05" db="EMBL/GenBank/DDBJ databases">
        <authorList>
            <person name="Chiriac C."/>
            <person name="Salcher M."/>
            <person name="Ghai R."/>
            <person name="Kavagutti S V."/>
        </authorList>
    </citation>
    <scope>NUCLEOTIDE SEQUENCE</scope>
</reference>
<evidence type="ECO:0000313" key="3">
    <source>
        <dbReference type="EMBL" id="CAB4217295.1"/>
    </source>
</evidence>